<dbReference type="InterPro" id="IPR023753">
    <property type="entry name" value="FAD/NAD-binding_dom"/>
</dbReference>
<evidence type="ECO:0000256" key="4">
    <source>
        <dbReference type="ARBA" id="ARBA00047685"/>
    </source>
</evidence>
<evidence type="ECO:0000313" key="11">
    <source>
        <dbReference type="EMBL" id="MCU7380680.1"/>
    </source>
</evidence>
<dbReference type="EC" id="1.3.1.1" evidence="8"/>
<sequence>MSKVVEAKYTAEAVCGFSHRTAMEEAARCLLCHDAPCSQSCPAGTDPAKFIRSIRFRNVKGAAETIRENNVLGGTCARVCPYDKLCEEACSRCGIDRPIEIGKLQRYAIDQEKTFGMKILNAPDEKKAAKVACVGAGPASLACAAELAKAGYQVTILEREAKAGGVLTYGIVPSRLPQAVVDHDIAQVEGLGVKFEFGKEVKEADVADYDAVFIGAGLWGIRIPDIEGKDLKGVYAAADFLKEARTKGEGFDPGKKVVVVGGGDVTVDCAVTAKLLGADDVKIVYRRTLEEAPGNMSEFQYALELGIGITTGMAPAAVKGNGKVETAVFKGFRDDAAQMQVSADTIVFATGQGPQDMTKIAPVKVTEKGTIDAGEDGITSADKYFAAGDIVNGGKTVVEAVAAGKDAAASMIAYLEKKGVK</sequence>
<organism evidence="11 12">
    <name type="scientific">Hominibacterium faecale</name>
    <dbReference type="NCBI Taxonomy" id="2839743"/>
    <lineage>
        <taxon>Bacteria</taxon>
        <taxon>Bacillati</taxon>
        <taxon>Bacillota</taxon>
        <taxon>Clostridia</taxon>
        <taxon>Peptostreptococcales</taxon>
        <taxon>Anaerovoracaceae</taxon>
        <taxon>Hominibacterium</taxon>
    </lineage>
</organism>
<evidence type="ECO:0000256" key="2">
    <source>
        <dbReference type="ARBA" id="ARBA00030119"/>
    </source>
</evidence>
<dbReference type="PANTHER" id="PTHR43073">
    <property type="entry name" value="DIHYDROPYRIMIDINE DEHYDROGENASE [NADP(+)]"/>
    <property type="match status" value="1"/>
</dbReference>
<proteinExistence type="predicted"/>
<evidence type="ECO:0000259" key="9">
    <source>
        <dbReference type="Pfam" id="PF07992"/>
    </source>
</evidence>
<dbReference type="Pfam" id="PF14691">
    <property type="entry name" value="Fer4_20"/>
    <property type="match status" value="1"/>
</dbReference>
<dbReference type="InterPro" id="IPR009051">
    <property type="entry name" value="Helical_ferredxn"/>
</dbReference>
<dbReference type="SUPFAM" id="SSF46548">
    <property type="entry name" value="alpha-helical ferredoxin"/>
    <property type="match status" value="1"/>
</dbReference>
<dbReference type="GO" id="GO:0004159">
    <property type="term" value="F:dihydropyrimidine dehydrogenase (NAD+) activity"/>
    <property type="evidence" value="ECO:0007669"/>
    <property type="project" value="UniProtKB-EC"/>
</dbReference>
<dbReference type="InterPro" id="IPR028261">
    <property type="entry name" value="DPD_II"/>
</dbReference>
<keyword evidence="1" id="KW-0560">Oxidoreductase</keyword>
<comment type="subunit">
    <text evidence="7">Heterotetramer of 2 PreA and 2 PreT subunits.</text>
</comment>
<dbReference type="PRINTS" id="PR00419">
    <property type="entry name" value="ADXRDTASE"/>
</dbReference>
<evidence type="ECO:0000259" key="10">
    <source>
        <dbReference type="Pfam" id="PF14691"/>
    </source>
</evidence>
<name>A0A9J6QYY1_9FIRM</name>
<gene>
    <name evidence="11" type="ORF">OBO34_20410</name>
</gene>
<dbReference type="AlphaFoldDB" id="A0A9J6QYY1"/>
<reference evidence="11" key="1">
    <citation type="submission" date="2022-09" db="EMBL/GenBank/DDBJ databases">
        <title>Culturomic study of gut microbiota in children with autism spectrum disorder.</title>
        <authorList>
            <person name="Efimov B.A."/>
            <person name="Chaplin A.V."/>
            <person name="Sokolova S.R."/>
            <person name="Pikina A.P."/>
            <person name="Korzhanova M."/>
            <person name="Belova V."/>
            <person name="Korostin D."/>
        </authorList>
    </citation>
    <scope>NUCLEOTIDE SEQUENCE</scope>
    <source>
        <strain evidence="11">ASD5510</strain>
    </source>
</reference>
<evidence type="ECO:0000313" key="12">
    <source>
        <dbReference type="Proteomes" id="UP001065549"/>
    </source>
</evidence>
<dbReference type="EMBL" id="JAOSHN010000012">
    <property type="protein sequence ID" value="MCU7380680.1"/>
    <property type="molecule type" value="Genomic_DNA"/>
</dbReference>
<evidence type="ECO:0000256" key="1">
    <source>
        <dbReference type="ARBA" id="ARBA00023002"/>
    </source>
</evidence>
<comment type="caution">
    <text evidence="11">The sequence shown here is derived from an EMBL/GenBank/DDBJ whole genome shotgun (WGS) entry which is preliminary data.</text>
</comment>
<dbReference type="Gene3D" id="1.10.1060.10">
    <property type="entry name" value="Alpha-helical ferredoxin"/>
    <property type="match status" value="1"/>
</dbReference>
<dbReference type="InterPro" id="IPR036188">
    <property type="entry name" value="FAD/NAD-bd_sf"/>
</dbReference>
<comment type="catalytic activity">
    <reaction evidence="4">
        <text>5,6-dihydrothymine + NAD(+) = thymine + NADH + H(+)</text>
        <dbReference type="Rhea" id="RHEA:28791"/>
        <dbReference type="ChEBI" id="CHEBI:15378"/>
        <dbReference type="ChEBI" id="CHEBI:17821"/>
        <dbReference type="ChEBI" id="CHEBI:27468"/>
        <dbReference type="ChEBI" id="CHEBI:57540"/>
        <dbReference type="ChEBI" id="CHEBI:57945"/>
        <dbReference type="EC" id="1.3.1.1"/>
    </reaction>
</comment>
<accession>A0A9J6QYY1</accession>
<comment type="catalytic activity">
    <reaction evidence="5">
        <text>5,6-dihydrouracil + NAD(+) = uracil + NADH + H(+)</text>
        <dbReference type="Rhea" id="RHEA:20189"/>
        <dbReference type="ChEBI" id="CHEBI:15378"/>
        <dbReference type="ChEBI" id="CHEBI:15901"/>
        <dbReference type="ChEBI" id="CHEBI:17568"/>
        <dbReference type="ChEBI" id="CHEBI:57540"/>
        <dbReference type="ChEBI" id="CHEBI:57945"/>
        <dbReference type="EC" id="1.3.1.1"/>
    </reaction>
</comment>
<evidence type="ECO:0000256" key="7">
    <source>
        <dbReference type="ARBA" id="ARBA00049714"/>
    </source>
</evidence>
<dbReference type="PANTHER" id="PTHR43073:SF2">
    <property type="entry name" value="DIHYDROPYRIMIDINE DEHYDROGENASE [NADP(+)]"/>
    <property type="match status" value="1"/>
</dbReference>
<evidence type="ECO:0000256" key="8">
    <source>
        <dbReference type="ARBA" id="ARBA00049728"/>
    </source>
</evidence>
<evidence type="ECO:0000256" key="6">
    <source>
        <dbReference type="ARBA" id="ARBA00049578"/>
    </source>
</evidence>
<evidence type="ECO:0000256" key="3">
    <source>
        <dbReference type="ARBA" id="ARBA00032722"/>
    </source>
</evidence>
<keyword evidence="12" id="KW-1185">Reference proteome</keyword>
<dbReference type="GO" id="GO:0051536">
    <property type="term" value="F:iron-sulfur cluster binding"/>
    <property type="evidence" value="ECO:0007669"/>
    <property type="project" value="InterPro"/>
</dbReference>
<dbReference type="Gene3D" id="3.50.50.60">
    <property type="entry name" value="FAD/NAD(P)-binding domain"/>
    <property type="match status" value="2"/>
</dbReference>
<dbReference type="SUPFAM" id="SSF51971">
    <property type="entry name" value="Nucleotide-binding domain"/>
    <property type="match status" value="1"/>
</dbReference>
<dbReference type="Proteomes" id="UP001065549">
    <property type="component" value="Unassembled WGS sequence"/>
</dbReference>
<evidence type="ECO:0000256" key="5">
    <source>
        <dbReference type="ARBA" id="ARBA00048792"/>
    </source>
</evidence>
<feature type="domain" description="Dihydroprymidine dehydrogenase" evidence="10">
    <location>
        <begin position="10"/>
        <end position="114"/>
    </location>
</feature>
<dbReference type="Pfam" id="PF07992">
    <property type="entry name" value="Pyr_redox_2"/>
    <property type="match status" value="1"/>
</dbReference>
<comment type="function">
    <text evidence="6">Involved in pyrimidine base degradation. Catalyzes physiologically the reduction of uracil to 5,6-dihydrouracil (DHU) by using NADH as a specific cosubstrate. It also catalyzes the reverse reaction and the reduction of thymine to 5,6-dihydrothymine (DHT).</text>
</comment>
<feature type="domain" description="FAD/NAD(P)-binding" evidence="9">
    <location>
        <begin position="130"/>
        <end position="404"/>
    </location>
</feature>
<dbReference type="RefSeq" id="WP_148398419.1">
    <property type="nucleotide sequence ID" value="NZ_JAJAGH010000009.1"/>
</dbReference>
<protein>
    <recommendedName>
        <fullName evidence="8">dihydrouracil dehydrogenase (NAD(+))</fullName>
        <ecNumber evidence="8">1.3.1.1</ecNumber>
    </recommendedName>
    <alternativeName>
        <fullName evidence="3">Dihydrothymine dehydrogenase</fullName>
    </alternativeName>
    <alternativeName>
        <fullName evidence="2">Dihydrouracil dehydrogenase</fullName>
    </alternativeName>
</protein>